<sequence>MKIYNTLSGKKEDLKLLNQKRLNFFVCGPTVYNSSHIGHARTYVFFDTAVKYLRFAGYKVFYLQNITDIDDKIINRANELGQEPLFLSRHYTNEYFKDMQELRINSVSKYAPASKFIPQIITQIKTLIKKKYAYATPGGVYFDITKFPQYGKLSRQSLKSLKKAVRIEPDANKRHDFDFVLWKAKKIGEPFWKSPWGDGRPGWHIEDTAISEHFFGSQYDIHGGGVDLKFPHHESEIAQQEAASGKIPFVKYWMHTGHLLVSGTKMSKSLKNFITIHDLLKKHSTEAFRLLVLQNHYRSPLNYTDKSIQATEEGLKRIEEFMTRLKKIRNPKSQIPNKSKIQNSKLTQHVILSQTKNLNELLKKFTIAMENDFDTPKVIAGIFNFIKKINGLIDKNLFSTKEAANAIAALKKIDIVLGIMPKIKEEEIPDAIKKLAEEREKYRKEKKWTEADKIREKITRAGFIVEDMPTGLNIKKAGA</sequence>
<dbReference type="AlphaFoldDB" id="A0A1G2LP18"/>
<evidence type="ECO:0000256" key="2">
    <source>
        <dbReference type="ARBA" id="ARBA00004496"/>
    </source>
</evidence>
<dbReference type="GO" id="GO:0005524">
    <property type="term" value="F:ATP binding"/>
    <property type="evidence" value="ECO:0007669"/>
    <property type="project" value="UniProtKB-UniRule"/>
</dbReference>
<comment type="subcellular location">
    <subcellularLocation>
        <location evidence="2 14">Cytoplasm</location>
    </subcellularLocation>
</comment>
<evidence type="ECO:0000256" key="4">
    <source>
        <dbReference type="ARBA" id="ARBA00011245"/>
    </source>
</evidence>
<evidence type="ECO:0000256" key="8">
    <source>
        <dbReference type="ARBA" id="ARBA00022741"/>
    </source>
</evidence>
<dbReference type="GO" id="GO:0004817">
    <property type="term" value="F:cysteine-tRNA ligase activity"/>
    <property type="evidence" value="ECO:0007669"/>
    <property type="project" value="UniProtKB-UniRule"/>
</dbReference>
<evidence type="ECO:0000256" key="14">
    <source>
        <dbReference type="HAMAP-Rule" id="MF_00041"/>
    </source>
</evidence>
<dbReference type="InterPro" id="IPR015803">
    <property type="entry name" value="Cys-tRNA-ligase"/>
</dbReference>
<dbReference type="EMBL" id="MHQY01000029">
    <property type="protein sequence ID" value="OHA13357.1"/>
    <property type="molecule type" value="Genomic_DNA"/>
</dbReference>
<comment type="subunit">
    <text evidence="4 14">Monomer.</text>
</comment>
<evidence type="ECO:0000256" key="12">
    <source>
        <dbReference type="ARBA" id="ARBA00023146"/>
    </source>
</evidence>
<accession>A0A1G2LP18</accession>
<protein>
    <recommendedName>
        <fullName evidence="14">Cysteine--tRNA ligase</fullName>
        <ecNumber evidence="14">6.1.1.16</ecNumber>
    </recommendedName>
    <alternativeName>
        <fullName evidence="14">Cysteinyl-tRNA synthetase</fullName>
        <shortName evidence="14">CysRS</shortName>
    </alternativeName>
</protein>
<evidence type="ECO:0000313" key="16">
    <source>
        <dbReference type="EMBL" id="OHA13357.1"/>
    </source>
</evidence>
<feature type="short sequence motif" description="'KMSKS' region" evidence="14">
    <location>
        <begin position="265"/>
        <end position="269"/>
    </location>
</feature>
<dbReference type="FunFam" id="3.40.50.620:FF:000130">
    <property type="entry name" value="Cysteine--tRNA ligase"/>
    <property type="match status" value="1"/>
</dbReference>
<evidence type="ECO:0000256" key="10">
    <source>
        <dbReference type="ARBA" id="ARBA00022840"/>
    </source>
</evidence>
<dbReference type="PANTHER" id="PTHR10890:SF3">
    <property type="entry name" value="CYSTEINE--TRNA LIGASE, CYTOPLASMIC"/>
    <property type="match status" value="1"/>
</dbReference>
<name>A0A1G2LP18_9BACT</name>
<proteinExistence type="inferred from homology"/>
<dbReference type="GO" id="GO:0005829">
    <property type="term" value="C:cytosol"/>
    <property type="evidence" value="ECO:0007669"/>
    <property type="project" value="TreeGrafter"/>
</dbReference>
<keyword evidence="10 14" id="KW-0067">ATP-binding</keyword>
<keyword evidence="8 14" id="KW-0547">Nucleotide-binding</keyword>
<dbReference type="EC" id="6.1.1.16" evidence="14"/>
<dbReference type="Pfam" id="PF09190">
    <property type="entry name" value="DALR_2"/>
    <property type="match status" value="1"/>
</dbReference>
<comment type="caution">
    <text evidence="14">Lacks conserved residue(s) required for the propagation of feature annotation.</text>
</comment>
<dbReference type="InterPro" id="IPR009080">
    <property type="entry name" value="tRNAsynth_Ia_anticodon-bd"/>
</dbReference>
<dbReference type="Pfam" id="PF23493">
    <property type="entry name" value="CysS_C"/>
    <property type="match status" value="1"/>
</dbReference>
<gene>
    <name evidence="14" type="primary">cysS</name>
    <name evidence="16" type="ORF">A3G49_00845</name>
</gene>
<dbReference type="InterPro" id="IPR024909">
    <property type="entry name" value="Cys-tRNA/MSH_ligase"/>
</dbReference>
<organism evidence="16 17">
    <name type="scientific">Candidatus Sungbacteria bacterium RIFCSPLOWO2_12_FULL_41_11</name>
    <dbReference type="NCBI Taxonomy" id="1802286"/>
    <lineage>
        <taxon>Bacteria</taxon>
        <taxon>Candidatus Sungiibacteriota</taxon>
    </lineage>
</organism>
<comment type="similarity">
    <text evidence="3 14">Belongs to the class-I aminoacyl-tRNA synthetase family.</text>
</comment>
<dbReference type="InterPro" id="IPR032678">
    <property type="entry name" value="tRNA-synt_1_cat_dom"/>
</dbReference>
<dbReference type="CDD" id="cd00672">
    <property type="entry name" value="CysRS_core"/>
    <property type="match status" value="1"/>
</dbReference>
<dbReference type="Pfam" id="PF01406">
    <property type="entry name" value="tRNA-synt_1e"/>
    <property type="match status" value="1"/>
</dbReference>
<feature type="short sequence motif" description="'HIGH' region" evidence="14">
    <location>
        <begin position="29"/>
        <end position="39"/>
    </location>
</feature>
<dbReference type="Gene3D" id="1.20.120.1910">
    <property type="entry name" value="Cysteine-tRNA ligase, C-terminal anti-codon recognition domain"/>
    <property type="match status" value="1"/>
</dbReference>
<comment type="cofactor">
    <cofactor evidence="1">
        <name>Zn(2+)</name>
        <dbReference type="ChEBI" id="CHEBI:29105"/>
    </cofactor>
</comment>
<evidence type="ECO:0000256" key="1">
    <source>
        <dbReference type="ARBA" id="ARBA00001947"/>
    </source>
</evidence>
<evidence type="ECO:0000256" key="7">
    <source>
        <dbReference type="ARBA" id="ARBA00022723"/>
    </source>
</evidence>
<dbReference type="PANTHER" id="PTHR10890">
    <property type="entry name" value="CYSTEINYL-TRNA SYNTHETASE"/>
    <property type="match status" value="1"/>
</dbReference>
<evidence type="ECO:0000256" key="3">
    <source>
        <dbReference type="ARBA" id="ARBA00005594"/>
    </source>
</evidence>
<dbReference type="Gene3D" id="3.40.50.620">
    <property type="entry name" value="HUPs"/>
    <property type="match status" value="1"/>
</dbReference>
<dbReference type="InterPro" id="IPR014729">
    <property type="entry name" value="Rossmann-like_a/b/a_fold"/>
</dbReference>
<evidence type="ECO:0000256" key="6">
    <source>
        <dbReference type="ARBA" id="ARBA00022598"/>
    </source>
</evidence>
<dbReference type="Proteomes" id="UP000177171">
    <property type="component" value="Unassembled WGS sequence"/>
</dbReference>
<dbReference type="NCBIfam" id="TIGR00435">
    <property type="entry name" value="cysS"/>
    <property type="match status" value="1"/>
</dbReference>
<evidence type="ECO:0000259" key="15">
    <source>
        <dbReference type="SMART" id="SM00840"/>
    </source>
</evidence>
<dbReference type="SUPFAM" id="SSF47323">
    <property type="entry name" value="Anticodon-binding domain of a subclass of class I aminoacyl-tRNA synthetases"/>
    <property type="match status" value="1"/>
</dbReference>
<dbReference type="PRINTS" id="PR00983">
    <property type="entry name" value="TRNASYNTHCYS"/>
</dbReference>
<keyword evidence="6 14" id="KW-0436">Ligase</keyword>
<dbReference type="GO" id="GO:0046872">
    <property type="term" value="F:metal ion binding"/>
    <property type="evidence" value="ECO:0007669"/>
    <property type="project" value="UniProtKB-KW"/>
</dbReference>
<keyword evidence="11 14" id="KW-0648">Protein biosynthesis</keyword>
<reference evidence="16 17" key="1">
    <citation type="journal article" date="2016" name="Nat. Commun.">
        <title>Thousands of microbial genomes shed light on interconnected biogeochemical processes in an aquifer system.</title>
        <authorList>
            <person name="Anantharaman K."/>
            <person name="Brown C.T."/>
            <person name="Hug L.A."/>
            <person name="Sharon I."/>
            <person name="Castelle C.J."/>
            <person name="Probst A.J."/>
            <person name="Thomas B.C."/>
            <person name="Singh A."/>
            <person name="Wilkins M.J."/>
            <person name="Karaoz U."/>
            <person name="Brodie E.L."/>
            <person name="Williams K.H."/>
            <person name="Hubbard S.S."/>
            <person name="Banfield J.F."/>
        </authorList>
    </citation>
    <scope>NUCLEOTIDE SEQUENCE [LARGE SCALE GENOMIC DNA]</scope>
</reference>
<dbReference type="InterPro" id="IPR015273">
    <property type="entry name" value="Cys-tRNA-synt_Ia_DALR"/>
</dbReference>
<keyword evidence="7" id="KW-0479">Metal-binding</keyword>
<evidence type="ECO:0000256" key="11">
    <source>
        <dbReference type="ARBA" id="ARBA00022917"/>
    </source>
</evidence>
<dbReference type="SMART" id="SM00840">
    <property type="entry name" value="DALR_2"/>
    <property type="match status" value="1"/>
</dbReference>
<keyword evidence="5 14" id="KW-0963">Cytoplasm</keyword>
<feature type="binding site" evidence="14">
    <location>
        <position position="268"/>
    </location>
    <ligand>
        <name>ATP</name>
        <dbReference type="ChEBI" id="CHEBI:30616"/>
    </ligand>
</feature>
<dbReference type="HAMAP" id="MF_00041">
    <property type="entry name" value="Cys_tRNA_synth"/>
    <property type="match status" value="1"/>
</dbReference>
<comment type="catalytic activity">
    <reaction evidence="13 14">
        <text>tRNA(Cys) + L-cysteine + ATP = L-cysteinyl-tRNA(Cys) + AMP + diphosphate</text>
        <dbReference type="Rhea" id="RHEA:17773"/>
        <dbReference type="Rhea" id="RHEA-COMP:9661"/>
        <dbReference type="Rhea" id="RHEA-COMP:9679"/>
        <dbReference type="ChEBI" id="CHEBI:30616"/>
        <dbReference type="ChEBI" id="CHEBI:33019"/>
        <dbReference type="ChEBI" id="CHEBI:35235"/>
        <dbReference type="ChEBI" id="CHEBI:78442"/>
        <dbReference type="ChEBI" id="CHEBI:78517"/>
        <dbReference type="ChEBI" id="CHEBI:456215"/>
        <dbReference type="EC" id="6.1.1.16"/>
    </reaction>
</comment>
<dbReference type="InterPro" id="IPR056411">
    <property type="entry name" value="CysS_C"/>
</dbReference>
<evidence type="ECO:0000313" key="17">
    <source>
        <dbReference type="Proteomes" id="UP000177171"/>
    </source>
</evidence>
<evidence type="ECO:0000256" key="5">
    <source>
        <dbReference type="ARBA" id="ARBA00022490"/>
    </source>
</evidence>
<dbReference type="GO" id="GO:0006423">
    <property type="term" value="P:cysteinyl-tRNA aminoacylation"/>
    <property type="evidence" value="ECO:0007669"/>
    <property type="project" value="UniProtKB-UniRule"/>
</dbReference>
<dbReference type="SUPFAM" id="SSF52374">
    <property type="entry name" value="Nucleotidylyl transferase"/>
    <property type="match status" value="1"/>
</dbReference>
<evidence type="ECO:0000256" key="9">
    <source>
        <dbReference type="ARBA" id="ARBA00022833"/>
    </source>
</evidence>
<keyword evidence="12 14" id="KW-0030">Aminoacyl-tRNA synthetase</keyword>
<evidence type="ECO:0000256" key="13">
    <source>
        <dbReference type="ARBA" id="ARBA00047398"/>
    </source>
</evidence>
<feature type="domain" description="Cysteinyl-tRNA synthetase class Ia DALR" evidence="15">
    <location>
        <begin position="364"/>
        <end position="428"/>
    </location>
</feature>
<comment type="caution">
    <text evidence="16">The sequence shown here is derived from an EMBL/GenBank/DDBJ whole genome shotgun (WGS) entry which is preliminary data.</text>
</comment>
<keyword evidence="9" id="KW-0862">Zinc</keyword>